<dbReference type="InterPro" id="IPR009665">
    <property type="entry name" value="YyaC"/>
</dbReference>
<dbReference type="Proteomes" id="UP000277811">
    <property type="component" value="Unassembled WGS sequence"/>
</dbReference>
<keyword evidence="2" id="KW-1185">Reference proteome</keyword>
<evidence type="ECO:0000313" key="2">
    <source>
        <dbReference type="Proteomes" id="UP000277811"/>
    </source>
</evidence>
<dbReference type="InterPro" id="IPR023430">
    <property type="entry name" value="Pept_HybD-like_dom_sf"/>
</dbReference>
<gene>
    <name evidence="1" type="ORF">LUCI_2752</name>
</gene>
<organism evidence="1 2">
    <name type="scientific">Lucifera butyrica</name>
    <dbReference type="NCBI Taxonomy" id="1351585"/>
    <lineage>
        <taxon>Bacteria</taxon>
        <taxon>Bacillati</taxon>
        <taxon>Bacillota</taxon>
        <taxon>Negativicutes</taxon>
        <taxon>Veillonellales</taxon>
        <taxon>Veillonellaceae</taxon>
        <taxon>Lucifera</taxon>
    </lineage>
</organism>
<sequence>MLTNLFDFTKSAKEIKFSIHQPNTTYEMAMNIRCMIQEAAALNQEVIVLCIGTDRSTGDSLGPLTGTKLKSINLYPHIFGTLDDPVHATNLPNMLTFIHSSFANPFIIAVDACLGKLENVGFVSLGHGSLKPGAAVNKNLPAVGDVYITGIVNVSGFMEHLVLQSTRLNLVMRMSETIAHSLSFALSKIAK</sequence>
<dbReference type="EMBL" id="UPPP01000075">
    <property type="protein sequence ID" value="VBB07503.1"/>
    <property type="molecule type" value="Genomic_DNA"/>
</dbReference>
<dbReference type="SUPFAM" id="SSF53163">
    <property type="entry name" value="HybD-like"/>
    <property type="match status" value="1"/>
</dbReference>
<accession>A0A498RBJ1</accession>
<name>A0A498RBJ1_9FIRM</name>
<reference evidence="1 2" key="1">
    <citation type="submission" date="2018-06" db="EMBL/GenBank/DDBJ databases">
        <authorList>
            <person name="Strepis N."/>
        </authorList>
    </citation>
    <scope>NUCLEOTIDE SEQUENCE [LARGE SCALE GENOMIC DNA]</scope>
    <source>
        <strain evidence="1">LUCI</strain>
    </source>
</reference>
<evidence type="ECO:0000313" key="1">
    <source>
        <dbReference type="EMBL" id="VBB07503.1"/>
    </source>
</evidence>
<dbReference type="OrthoDB" id="9815953at2"/>
<dbReference type="NCBIfam" id="TIGR02841">
    <property type="entry name" value="spore_YyaC"/>
    <property type="match status" value="1"/>
</dbReference>
<protein>
    <submittedName>
        <fullName evidence="1">Spore yyac: putative sporulation protein yyac</fullName>
    </submittedName>
</protein>
<proteinExistence type="predicted"/>
<dbReference type="Pfam" id="PF06866">
    <property type="entry name" value="DUF1256"/>
    <property type="match status" value="1"/>
</dbReference>
<dbReference type="AlphaFoldDB" id="A0A498RBJ1"/>
<dbReference type="RefSeq" id="WP_122628433.1">
    <property type="nucleotide sequence ID" value="NZ_UPPP01000075.1"/>
</dbReference>